<dbReference type="InterPro" id="IPR036869">
    <property type="entry name" value="J_dom_sf"/>
</dbReference>
<dbReference type="Proteomes" id="UP000033616">
    <property type="component" value="Unassembled WGS sequence"/>
</dbReference>
<dbReference type="PANTHER" id="PTHR14021">
    <property type="entry name" value="IRON-SULFUR CLUSTER CO-CHAPERONE PROTEIN HSCB"/>
    <property type="match status" value="1"/>
</dbReference>
<dbReference type="AlphaFoldDB" id="A0A0F3MNE3"/>
<dbReference type="EMBL" id="LANP01000002">
    <property type="protein sequence ID" value="KJV57293.1"/>
    <property type="molecule type" value="Genomic_DNA"/>
</dbReference>
<dbReference type="GO" id="GO:0051259">
    <property type="term" value="P:protein complex oligomerization"/>
    <property type="evidence" value="ECO:0007669"/>
    <property type="project" value="InterPro"/>
</dbReference>
<dbReference type="InterPro" id="IPR001623">
    <property type="entry name" value="DnaJ_domain"/>
</dbReference>
<keyword evidence="6" id="KW-1185">Reference proteome</keyword>
<dbReference type="PROSITE" id="PS50076">
    <property type="entry name" value="DNAJ_2"/>
    <property type="match status" value="1"/>
</dbReference>
<dbReference type="SUPFAM" id="SSF46565">
    <property type="entry name" value="Chaperone J-domain"/>
    <property type="match status" value="1"/>
</dbReference>
<dbReference type="RefSeq" id="WP_045796933.1">
    <property type="nucleotide sequence ID" value="NZ_LANP01000002.1"/>
</dbReference>
<feature type="domain" description="J" evidence="4">
    <location>
        <begin position="3"/>
        <end position="74"/>
    </location>
</feature>
<sequence>MINYFQLLNLPESFSLELKDIEDNYFQLQRKYHPDQAKNEDKSKYLQISTNLNKAYKTLRCLCTRAEHILNLQGIDVTASNFRSIISTDFLKNIFLLQNKLHNISTAAELRKLKEVLNTSFNNSIKDLEFAFNSKDYETAIIKTIELKYWDNLINFSRLYNASN</sequence>
<protein>
    <submittedName>
        <fullName evidence="5">Fe-S protein assembly co-chaperone HscB</fullName>
    </submittedName>
</protein>
<gene>
    <name evidence="5" type="primary">hscB</name>
    <name evidence="5" type="ORF">OCHUTO_0123</name>
</gene>
<evidence type="ECO:0000256" key="3">
    <source>
        <dbReference type="ARBA" id="ARBA00025596"/>
    </source>
</evidence>
<dbReference type="OrthoDB" id="287587at2"/>
<dbReference type="SUPFAM" id="SSF47144">
    <property type="entry name" value="HSC20 (HSCB), C-terminal oligomerisation domain"/>
    <property type="match status" value="1"/>
</dbReference>
<dbReference type="GO" id="GO:0051087">
    <property type="term" value="F:protein-folding chaperone binding"/>
    <property type="evidence" value="ECO:0007669"/>
    <property type="project" value="InterPro"/>
</dbReference>
<reference evidence="5 6" key="1">
    <citation type="submission" date="2015-02" db="EMBL/GenBank/DDBJ databases">
        <title>Genome Sequencing of Rickettsiales.</title>
        <authorList>
            <person name="Daugherty S.C."/>
            <person name="Su Q."/>
            <person name="Abolude K."/>
            <person name="Beier-Sexton M."/>
            <person name="Carlyon J.A."/>
            <person name="Carter R."/>
            <person name="Day N.P."/>
            <person name="Dumler S.J."/>
            <person name="Dyachenko V."/>
            <person name="Godinez A."/>
            <person name="Kurtti T.J."/>
            <person name="Lichay M."/>
            <person name="Mullins K.E."/>
            <person name="Ott S."/>
            <person name="Pappas-Brown V."/>
            <person name="Paris D.H."/>
            <person name="Patel P."/>
            <person name="Richards A.L."/>
            <person name="Sadzewicz L."/>
            <person name="Sears K."/>
            <person name="Seidman D."/>
            <person name="Sengamalay N."/>
            <person name="Stenos J."/>
            <person name="Tallon L.J."/>
            <person name="Vincent G."/>
            <person name="Fraser C.M."/>
            <person name="Munderloh U."/>
            <person name="Dunning-Hotopp J.C."/>
        </authorList>
    </citation>
    <scope>NUCLEOTIDE SEQUENCE [LARGE SCALE GENOMIC DNA]</scope>
    <source>
        <strain evidence="5 6">Fuller</strain>
    </source>
</reference>
<proteinExistence type="inferred from homology"/>
<comment type="similarity">
    <text evidence="1">Belongs to the HscB family.</text>
</comment>
<dbReference type="SMART" id="SM00271">
    <property type="entry name" value="DnaJ"/>
    <property type="match status" value="1"/>
</dbReference>
<evidence type="ECO:0000256" key="1">
    <source>
        <dbReference type="ARBA" id="ARBA00010476"/>
    </source>
</evidence>
<dbReference type="Pfam" id="PF00226">
    <property type="entry name" value="DnaJ"/>
    <property type="match status" value="1"/>
</dbReference>
<dbReference type="STRING" id="1359168.OCHUTO_0123"/>
<dbReference type="CDD" id="cd06257">
    <property type="entry name" value="DnaJ"/>
    <property type="match status" value="1"/>
</dbReference>
<dbReference type="PANTHER" id="PTHR14021:SF15">
    <property type="entry name" value="IRON-SULFUR CLUSTER CO-CHAPERONE PROTEIN HSCB"/>
    <property type="match status" value="1"/>
</dbReference>
<dbReference type="Pfam" id="PF07743">
    <property type="entry name" value="HSCB_C"/>
    <property type="match status" value="1"/>
</dbReference>
<dbReference type="GO" id="GO:0001671">
    <property type="term" value="F:ATPase activator activity"/>
    <property type="evidence" value="ECO:0007669"/>
    <property type="project" value="InterPro"/>
</dbReference>
<dbReference type="InterPro" id="IPR036386">
    <property type="entry name" value="HscB_C_sf"/>
</dbReference>
<name>A0A0F3MNE3_9RICK</name>
<evidence type="ECO:0000313" key="6">
    <source>
        <dbReference type="Proteomes" id="UP000033616"/>
    </source>
</evidence>
<evidence type="ECO:0000256" key="2">
    <source>
        <dbReference type="ARBA" id="ARBA00023186"/>
    </source>
</evidence>
<comment type="function">
    <text evidence="3">Co-chaperone involved in the maturation of iron-sulfur cluster-containing proteins. Seems to help targeting proteins to be folded toward HscA.</text>
</comment>
<dbReference type="GO" id="GO:0044571">
    <property type="term" value="P:[2Fe-2S] cluster assembly"/>
    <property type="evidence" value="ECO:0007669"/>
    <property type="project" value="InterPro"/>
</dbReference>
<accession>A0A0F3MNE3</accession>
<evidence type="ECO:0000259" key="4">
    <source>
        <dbReference type="PROSITE" id="PS50076"/>
    </source>
</evidence>
<dbReference type="Gene3D" id="1.20.1280.20">
    <property type="entry name" value="HscB, C-terminal domain"/>
    <property type="match status" value="1"/>
</dbReference>
<dbReference type="NCBIfam" id="TIGR00714">
    <property type="entry name" value="hscB"/>
    <property type="match status" value="1"/>
</dbReference>
<comment type="caution">
    <text evidence="5">The sequence shown here is derived from an EMBL/GenBank/DDBJ whole genome shotgun (WGS) entry which is preliminary data.</text>
</comment>
<dbReference type="InterPro" id="IPR004640">
    <property type="entry name" value="HscB"/>
</dbReference>
<dbReference type="PATRIC" id="fig|1359168.3.peg.499"/>
<dbReference type="InterPro" id="IPR009073">
    <property type="entry name" value="HscB_oligo_C"/>
</dbReference>
<evidence type="ECO:0000313" key="5">
    <source>
        <dbReference type="EMBL" id="KJV57293.1"/>
    </source>
</evidence>
<organism evidence="5 6">
    <name type="scientific">Orientia chuto str. Dubai</name>
    <dbReference type="NCBI Taxonomy" id="1359168"/>
    <lineage>
        <taxon>Bacteria</taxon>
        <taxon>Pseudomonadati</taxon>
        <taxon>Pseudomonadota</taxon>
        <taxon>Alphaproteobacteria</taxon>
        <taxon>Rickettsiales</taxon>
        <taxon>Rickettsiaceae</taxon>
        <taxon>Rickettsieae</taxon>
        <taxon>Orientia</taxon>
    </lineage>
</organism>
<keyword evidence="2" id="KW-0143">Chaperone</keyword>
<dbReference type="Gene3D" id="1.10.287.110">
    <property type="entry name" value="DnaJ domain"/>
    <property type="match status" value="1"/>
</dbReference>